<organism evidence="1 2">
    <name type="scientific">Sphaerisporangium dianthi</name>
    <dbReference type="NCBI Taxonomy" id="1436120"/>
    <lineage>
        <taxon>Bacteria</taxon>
        <taxon>Bacillati</taxon>
        <taxon>Actinomycetota</taxon>
        <taxon>Actinomycetes</taxon>
        <taxon>Streptosporangiales</taxon>
        <taxon>Streptosporangiaceae</taxon>
        <taxon>Sphaerisporangium</taxon>
    </lineage>
</organism>
<proteinExistence type="predicted"/>
<comment type="caution">
    <text evidence="1">The sequence shown here is derived from an EMBL/GenBank/DDBJ whole genome shotgun (WGS) entry which is preliminary data.</text>
</comment>
<dbReference type="InterPro" id="IPR029475">
    <property type="entry name" value="DUF6807"/>
</dbReference>
<evidence type="ECO:0000313" key="1">
    <source>
        <dbReference type="EMBL" id="MFC4536738.1"/>
    </source>
</evidence>
<dbReference type="Pfam" id="PF14100">
    <property type="entry name" value="DUF6807"/>
    <property type="match status" value="1"/>
</dbReference>
<accession>A0ABV9CWD4</accession>
<keyword evidence="2" id="KW-1185">Reference proteome</keyword>
<dbReference type="RefSeq" id="WP_380851755.1">
    <property type="nucleotide sequence ID" value="NZ_JBHSFP010000056.1"/>
</dbReference>
<dbReference type="Proteomes" id="UP001596004">
    <property type="component" value="Unassembled WGS sequence"/>
</dbReference>
<protein>
    <submittedName>
        <fullName evidence="1">PmoA family protein</fullName>
    </submittedName>
</protein>
<gene>
    <name evidence="1" type="ORF">ACFO60_38720</name>
</gene>
<sequence length="316" mass="35046">MTHSSVEPRNGLRITDERDRALTLTSDDVELFRYVYGPWDRRLESPRPYFHPLRTLSGRLVSLYRPWDHVWHKGMAWSLPNVGPQNFWGGPTYYRDRDYVQEDNNGATVHRGFGAITTDTDRVAVEESLSWVASTGDEWFTERRSFGAVVDAGRGTWTLAYGTEFTNVSGSTVPIGSPTTEGRPNAGYGGLFWRGPRSFSNGRVYMDGRSGGDEMMGERGRWLAYSGDHDGVDGSSTLVFVDDSGADEQIQWFVRTGIFACVCPAPFFDVVRHVEPGASLSFRYAVTFADDDPGPEGAARIADATAGITAKILTRS</sequence>
<dbReference type="EMBL" id="JBHSFP010000056">
    <property type="protein sequence ID" value="MFC4536738.1"/>
    <property type="molecule type" value="Genomic_DNA"/>
</dbReference>
<name>A0ABV9CWD4_9ACTN</name>
<evidence type="ECO:0000313" key="2">
    <source>
        <dbReference type="Proteomes" id="UP001596004"/>
    </source>
</evidence>
<reference evidence="2" key="1">
    <citation type="journal article" date="2019" name="Int. J. Syst. Evol. Microbiol.">
        <title>The Global Catalogue of Microorganisms (GCM) 10K type strain sequencing project: providing services to taxonomists for standard genome sequencing and annotation.</title>
        <authorList>
            <consortium name="The Broad Institute Genomics Platform"/>
            <consortium name="The Broad Institute Genome Sequencing Center for Infectious Disease"/>
            <person name="Wu L."/>
            <person name="Ma J."/>
        </authorList>
    </citation>
    <scope>NUCLEOTIDE SEQUENCE [LARGE SCALE GENOMIC DNA]</scope>
    <source>
        <strain evidence="2">CGMCC 4.7132</strain>
    </source>
</reference>